<keyword evidence="4" id="KW-0566">Pantothenate biosynthesis</keyword>
<dbReference type="InterPro" id="IPR003710">
    <property type="entry name" value="ApbA"/>
</dbReference>
<dbReference type="Pfam" id="PF08546">
    <property type="entry name" value="ApbA_C"/>
    <property type="match status" value="1"/>
</dbReference>
<dbReference type="NCBIfam" id="TIGR00745">
    <property type="entry name" value="apbA_panE"/>
    <property type="match status" value="1"/>
</dbReference>
<comment type="caution">
    <text evidence="7">The sequence shown here is derived from an EMBL/GenBank/DDBJ whole genome shotgun (WGS) entry which is preliminary data.</text>
</comment>
<dbReference type="Pfam" id="PF02558">
    <property type="entry name" value="ApbA"/>
    <property type="match status" value="1"/>
</dbReference>
<dbReference type="InterPro" id="IPR013332">
    <property type="entry name" value="KPR_N"/>
</dbReference>
<dbReference type="SUPFAM" id="SSF48179">
    <property type="entry name" value="6-phosphogluconate dehydrogenase C-terminal domain-like"/>
    <property type="match status" value="1"/>
</dbReference>
<protein>
    <recommendedName>
        <fullName evidence="4">2-dehydropantoate 2-reductase</fullName>
        <ecNumber evidence="4">1.1.1.169</ecNumber>
    </recommendedName>
    <alternativeName>
        <fullName evidence="4">Ketopantoate reductase</fullName>
    </alternativeName>
</protein>
<comment type="catalytic activity">
    <reaction evidence="4">
        <text>(R)-pantoate + NADP(+) = 2-dehydropantoate + NADPH + H(+)</text>
        <dbReference type="Rhea" id="RHEA:16233"/>
        <dbReference type="ChEBI" id="CHEBI:11561"/>
        <dbReference type="ChEBI" id="CHEBI:15378"/>
        <dbReference type="ChEBI" id="CHEBI:15980"/>
        <dbReference type="ChEBI" id="CHEBI:57783"/>
        <dbReference type="ChEBI" id="CHEBI:58349"/>
        <dbReference type="EC" id="1.1.1.169"/>
    </reaction>
</comment>
<dbReference type="InterPro" id="IPR008927">
    <property type="entry name" value="6-PGluconate_DH-like_C_sf"/>
</dbReference>
<feature type="domain" description="Ketopantoate reductase C-terminal" evidence="6">
    <location>
        <begin position="179"/>
        <end position="300"/>
    </location>
</feature>
<organism evidence="7 8">
    <name type="scientific">Virgibacillus natechei</name>
    <dbReference type="NCBI Taxonomy" id="1216297"/>
    <lineage>
        <taxon>Bacteria</taxon>
        <taxon>Bacillati</taxon>
        <taxon>Bacillota</taxon>
        <taxon>Bacilli</taxon>
        <taxon>Bacillales</taxon>
        <taxon>Bacillaceae</taxon>
        <taxon>Virgibacillus</taxon>
    </lineage>
</organism>
<dbReference type="InterPro" id="IPR036291">
    <property type="entry name" value="NAD(P)-bd_dom_sf"/>
</dbReference>
<gene>
    <name evidence="7" type="ORF">J2Z83_000642</name>
</gene>
<proteinExistence type="inferred from homology"/>
<comment type="pathway">
    <text evidence="4">Cofactor biosynthesis; (R)-pantothenate biosynthesis; (R)-pantoate from 3-methyl-2-oxobutanoate: step 2/2.</text>
</comment>
<dbReference type="EC" id="1.1.1.169" evidence="4"/>
<evidence type="ECO:0000259" key="6">
    <source>
        <dbReference type="Pfam" id="PF08546"/>
    </source>
</evidence>
<dbReference type="Gene3D" id="1.10.1040.10">
    <property type="entry name" value="N-(1-d-carboxylethyl)-l-norvaline Dehydrogenase, domain 2"/>
    <property type="match status" value="1"/>
</dbReference>
<evidence type="ECO:0000256" key="1">
    <source>
        <dbReference type="ARBA" id="ARBA00007870"/>
    </source>
</evidence>
<keyword evidence="3 4" id="KW-0560">Oxidoreductase</keyword>
<evidence type="ECO:0000313" key="8">
    <source>
        <dbReference type="Proteomes" id="UP001519345"/>
    </source>
</evidence>
<evidence type="ECO:0000256" key="2">
    <source>
        <dbReference type="ARBA" id="ARBA00022857"/>
    </source>
</evidence>
<evidence type="ECO:0000256" key="3">
    <source>
        <dbReference type="ARBA" id="ARBA00023002"/>
    </source>
</evidence>
<dbReference type="PANTHER" id="PTHR21708">
    <property type="entry name" value="PROBABLE 2-DEHYDROPANTOATE 2-REDUCTASE"/>
    <property type="match status" value="1"/>
</dbReference>
<dbReference type="GO" id="GO:0008677">
    <property type="term" value="F:2-dehydropantoate 2-reductase activity"/>
    <property type="evidence" value="ECO:0007669"/>
    <property type="project" value="UniProtKB-EC"/>
</dbReference>
<sequence length="304" mass="33646">MHIVVFGAGALGTYVGARLEEAGEDVTFLVREGRAQQIQKNGLYIWSAKGDYEIINPRVITDPNDARDVDLVLISVKGYHLPATLDNLKVLTEKGAYVLPVLNGIEHIETLKIHLGSDSVIGGLSFIMATLNDEGHVIHSSDFHDLIIGELEPTQSTICTKFEEISQKANMHATRSDSISLELWNKYMFINALSGITTATNLPIGPIRANKETFYVAEKVLREMKMLANAYGVQVSEADLETAKTKLWRLSKEATSSMHQDRRKDTTLEVEHLHGGAIRLAEKAGIDLPYTQTIYGIIKPFENG</sequence>
<evidence type="ECO:0000313" key="7">
    <source>
        <dbReference type="EMBL" id="MBP1968550.1"/>
    </source>
</evidence>
<keyword evidence="2 4" id="KW-0521">NADP</keyword>
<dbReference type="Gene3D" id="3.40.50.720">
    <property type="entry name" value="NAD(P)-binding Rossmann-like Domain"/>
    <property type="match status" value="1"/>
</dbReference>
<dbReference type="InterPro" id="IPR013752">
    <property type="entry name" value="KPA_reductase"/>
</dbReference>
<keyword evidence="8" id="KW-1185">Reference proteome</keyword>
<comment type="similarity">
    <text evidence="1 4">Belongs to the ketopantoate reductase family.</text>
</comment>
<dbReference type="PANTHER" id="PTHR21708:SF26">
    <property type="entry name" value="2-DEHYDROPANTOATE 2-REDUCTASE"/>
    <property type="match status" value="1"/>
</dbReference>
<evidence type="ECO:0000259" key="5">
    <source>
        <dbReference type="Pfam" id="PF02558"/>
    </source>
</evidence>
<accession>A0ABS4ICC8</accession>
<dbReference type="InterPro" id="IPR051402">
    <property type="entry name" value="KPR-Related"/>
</dbReference>
<dbReference type="EMBL" id="JAGGKX010000002">
    <property type="protein sequence ID" value="MBP1968550.1"/>
    <property type="molecule type" value="Genomic_DNA"/>
</dbReference>
<feature type="domain" description="Ketopantoate reductase N-terminal" evidence="5">
    <location>
        <begin position="3"/>
        <end position="152"/>
    </location>
</feature>
<dbReference type="RefSeq" id="WP_209461766.1">
    <property type="nucleotide sequence ID" value="NZ_CP110224.1"/>
</dbReference>
<comment type="function">
    <text evidence="4">Catalyzes the NADPH-dependent reduction of ketopantoate into pantoic acid.</text>
</comment>
<evidence type="ECO:0000256" key="4">
    <source>
        <dbReference type="RuleBase" id="RU362068"/>
    </source>
</evidence>
<name>A0ABS4ICC8_9BACI</name>
<dbReference type="SUPFAM" id="SSF51735">
    <property type="entry name" value="NAD(P)-binding Rossmann-fold domains"/>
    <property type="match status" value="1"/>
</dbReference>
<dbReference type="Proteomes" id="UP001519345">
    <property type="component" value="Unassembled WGS sequence"/>
</dbReference>
<reference evidence="7 8" key="1">
    <citation type="submission" date="2021-03" db="EMBL/GenBank/DDBJ databases">
        <title>Genomic Encyclopedia of Type Strains, Phase IV (KMG-IV): sequencing the most valuable type-strain genomes for metagenomic binning, comparative biology and taxonomic classification.</title>
        <authorList>
            <person name="Goeker M."/>
        </authorList>
    </citation>
    <scope>NUCLEOTIDE SEQUENCE [LARGE SCALE GENOMIC DNA]</scope>
    <source>
        <strain evidence="7 8">DSM 25609</strain>
    </source>
</reference>
<dbReference type="InterPro" id="IPR013328">
    <property type="entry name" value="6PGD_dom2"/>
</dbReference>